<evidence type="ECO:0000256" key="7">
    <source>
        <dbReference type="SAM" id="MobiDB-lite"/>
    </source>
</evidence>
<keyword evidence="6" id="KW-0175">Coiled coil</keyword>
<keyword evidence="10" id="KW-1185">Reference proteome</keyword>
<comment type="subcellular location">
    <subcellularLocation>
        <location evidence="1">Membrane</location>
        <topology evidence="1">Multi-pass membrane protein</topology>
    </subcellularLocation>
</comment>
<evidence type="ECO:0000256" key="4">
    <source>
        <dbReference type="ARBA" id="ARBA00022989"/>
    </source>
</evidence>
<gene>
    <name evidence="9" type="ORF">BLNAU_11789</name>
</gene>
<organism evidence="9 10">
    <name type="scientific">Blattamonas nauphoetae</name>
    <dbReference type="NCBI Taxonomy" id="2049346"/>
    <lineage>
        <taxon>Eukaryota</taxon>
        <taxon>Metamonada</taxon>
        <taxon>Preaxostyla</taxon>
        <taxon>Oxymonadida</taxon>
        <taxon>Blattamonas</taxon>
    </lineage>
</organism>
<evidence type="ECO:0000256" key="5">
    <source>
        <dbReference type="ARBA" id="ARBA00023136"/>
    </source>
</evidence>
<evidence type="ECO:0000256" key="3">
    <source>
        <dbReference type="ARBA" id="ARBA00022692"/>
    </source>
</evidence>
<feature type="transmembrane region" description="Helical" evidence="8">
    <location>
        <begin position="270"/>
        <end position="289"/>
    </location>
</feature>
<keyword evidence="3 8" id="KW-0812">Transmembrane</keyword>
<comment type="caution">
    <text evidence="9">The sequence shown here is derived from an EMBL/GenBank/DDBJ whole genome shotgun (WGS) entry which is preliminary data.</text>
</comment>
<dbReference type="PANTHER" id="PTHR21433">
    <property type="entry name" value="TRANSMEMBRANE PROTEIN INDUCED BY TUMOR NECROSIS FACTOR ALPHA"/>
    <property type="match status" value="1"/>
</dbReference>
<evidence type="ECO:0000313" key="10">
    <source>
        <dbReference type="Proteomes" id="UP001281761"/>
    </source>
</evidence>
<evidence type="ECO:0000256" key="1">
    <source>
        <dbReference type="ARBA" id="ARBA00004141"/>
    </source>
</evidence>
<evidence type="ECO:0000256" key="8">
    <source>
        <dbReference type="SAM" id="Phobius"/>
    </source>
</evidence>
<feature type="region of interest" description="Disordered" evidence="7">
    <location>
        <begin position="353"/>
        <end position="374"/>
    </location>
</feature>
<evidence type="ECO:0000256" key="6">
    <source>
        <dbReference type="SAM" id="Coils"/>
    </source>
</evidence>
<dbReference type="Pfam" id="PF07851">
    <property type="entry name" value="TMEM120A-B"/>
    <property type="match status" value="1"/>
</dbReference>
<keyword evidence="4 8" id="KW-1133">Transmembrane helix</keyword>
<feature type="coiled-coil region" evidence="6">
    <location>
        <begin position="16"/>
        <end position="50"/>
    </location>
</feature>
<protein>
    <submittedName>
        <fullName evidence="9">TMPIT-like protein</fullName>
    </submittedName>
</protein>
<feature type="transmembrane region" description="Helical" evidence="8">
    <location>
        <begin position="301"/>
        <end position="326"/>
    </location>
</feature>
<evidence type="ECO:0000256" key="2">
    <source>
        <dbReference type="ARBA" id="ARBA00009700"/>
    </source>
</evidence>
<keyword evidence="5 8" id="KW-0472">Membrane</keyword>
<evidence type="ECO:0000313" key="9">
    <source>
        <dbReference type="EMBL" id="KAK2953326.1"/>
    </source>
</evidence>
<proteinExistence type="inferred from homology"/>
<dbReference type="InterPro" id="IPR012926">
    <property type="entry name" value="TMEM120A/B"/>
</dbReference>
<reference evidence="9 10" key="1">
    <citation type="journal article" date="2022" name="bioRxiv">
        <title>Genomics of Preaxostyla Flagellates Illuminates Evolutionary Transitions and the Path Towards Mitochondrial Loss.</title>
        <authorList>
            <person name="Novak L.V.F."/>
            <person name="Treitli S.C."/>
            <person name="Pyrih J."/>
            <person name="Halakuc P."/>
            <person name="Pipaliya S.V."/>
            <person name="Vacek V."/>
            <person name="Brzon O."/>
            <person name="Soukal P."/>
            <person name="Eme L."/>
            <person name="Dacks J.B."/>
            <person name="Karnkowska A."/>
            <person name="Elias M."/>
            <person name="Hampl V."/>
        </authorList>
    </citation>
    <scope>NUCLEOTIDE SEQUENCE [LARGE SCALE GENOMIC DNA]</scope>
    <source>
        <strain evidence="9">NAU3</strain>
        <tissue evidence="9">Gut</tissue>
    </source>
</reference>
<feature type="transmembrane region" description="Helical" evidence="8">
    <location>
        <begin position="187"/>
        <end position="204"/>
    </location>
</feature>
<sequence length="391" mass="45981">MSTEIPLTEDVFQDELEKFRRVHEETEEAMNKYKRILKEFNNVQENVQKKTLEHRKQTKTMRKVIKFAQVSPELKAEALQEVKDVETTSNSWRSLFPSAGAFIVKLLIGGCNLRMFKPDSRQAYKMEYNTFRTFHSYFIFIANIILLLVDIPLLDLLYFIINVYFYFSFALREHILKTNGSHIRTWWILHHYLCVAMFTIYALYPRTDEYVKIRPYSFMMGIYEGIVHFLQARYQRHRVYTLITLRKIGDMEVPNQDSTPVHWNNNMIRLLPFLLLGDTIQLCYGTVLMMDYFKNRLWSEWQLVALGLVFLILAFGNTITTLITFFKSQGGKKVKYIPEWSPQFFYGTAVPSPTTSPVPQHGGPPPALSPATESVDTFNRVYHRERTKNKS</sequence>
<name>A0ABQ9XMP1_9EUKA</name>
<dbReference type="Proteomes" id="UP001281761">
    <property type="component" value="Unassembled WGS sequence"/>
</dbReference>
<dbReference type="PANTHER" id="PTHR21433:SF0">
    <property type="entry name" value="TRANSMEMBRANE PROTEIN 120 HOMOLOG"/>
    <property type="match status" value="1"/>
</dbReference>
<comment type="similarity">
    <text evidence="2">Belongs to the TMEM120 family.</text>
</comment>
<feature type="transmembrane region" description="Helical" evidence="8">
    <location>
        <begin position="137"/>
        <end position="167"/>
    </location>
</feature>
<dbReference type="EMBL" id="JARBJD010000093">
    <property type="protein sequence ID" value="KAK2953326.1"/>
    <property type="molecule type" value="Genomic_DNA"/>
</dbReference>
<feature type="transmembrane region" description="Helical" evidence="8">
    <location>
        <begin position="95"/>
        <end position="116"/>
    </location>
</feature>
<accession>A0ABQ9XMP1</accession>